<keyword evidence="4 6" id="KW-1133">Transmembrane helix</keyword>
<dbReference type="PANTHER" id="PTHR34820">
    <property type="entry name" value="INNER MEMBRANE PROTEIN YEBZ"/>
    <property type="match status" value="1"/>
</dbReference>
<protein>
    <submittedName>
        <fullName evidence="9">CopD family protein</fullName>
    </submittedName>
</protein>
<evidence type="ECO:0000256" key="7">
    <source>
        <dbReference type="SAM" id="SignalP"/>
    </source>
</evidence>
<keyword evidence="2" id="KW-1003">Cell membrane</keyword>
<feature type="domain" description="Copper resistance protein D" evidence="8">
    <location>
        <begin position="84"/>
        <end position="168"/>
    </location>
</feature>
<keyword evidence="3 6" id="KW-0812">Transmembrane</keyword>
<feature type="transmembrane region" description="Helical" evidence="6">
    <location>
        <begin position="121"/>
        <end position="142"/>
    </location>
</feature>
<dbReference type="AlphaFoldDB" id="A0AAU7QWG8"/>
<dbReference type="InterPro" id="IPR008457">
    <property type="entry name" value="Cu-R_CopD_dom"/>
</dbReference>
<evidence type="ECO:0000256" key="5">
    <source>
        <dbReference type="ARBA" id="ARBA00023136"/>
    </source>
</evidence>
<sequence>MQAGLAAVAAILARAGVSRTSAATAAALATVAVVPPAFTGHAAGAGNHQIAVSSLTLHVVGAALWVGGLAALLMIRRATVLADVAGRYSRLALGCFAAVMASGTANAAVRLGSPAPLWQSRYGWLILGKLAALLILGVFGAAHRRRTLPQLRAGRHGAFTRLAAGQLVASASTPAGPGSPTPS</sequence>
<evidence type="ECO:0000256" key="1">
    <source>
        <dbReference type="ARBA" id="ARBA00004651"/>
    </source>
</evidence>
<evidence type="ECO:0000313" key="9">
    <source>
        <dbReference type="EMBL" id="XBT79891.1"/>
    </source>
</evidence>
<dbReference type="RefSeq" id="WP_349876382.1">
    <property type="nucleotide sequence ID" value="NZ_CP157974.1"/>
</dbReference>
<keyword evidence="5 6" id="KW-0472">Membrane</keyword>
<proteinExistence type="predicted"/>
<name>A0AAU7QWG8_9ACTN</name>
<reference evidence="9" key="1">
    <citation type="submission" date="2024-06" db="EMBL/GenBank/DDBJ databases">
        <title>Micromonospora sp. strain HUAS YX12 genome sequences.</title>
        <authorList>
            <person name="Mo P."/>
        </authorList>
    </citation>
    <scope>NUCLEOTIDE SEQUENCE</scope>
    <source>
        <strain evidence="9">HUAS YX12</strain>
    </source>
</reference>
<feature type="signal peptide" evidence="7">
    <location>
        <begin position="1"/>
        <end position="22"/>
    </location>
</feature>
<keyword evidence="7" id="KW-0732">Signal</keyword>
<dbReference type="GO" id="GO:0005886">
    <property type="term" value="C:plasma membrane"/>
    <property type="evidence" value="ECO:0007669"/>
    <property type="project" value="UniProtKB-SubCell"/>
</dbReference>
<gene>
    <name evidence="9" type="ORF">ABIH81_19760</name>
</gene>
<accession>A0AAU7QWG8</accession>
<dbReference type="Pfam" id="PF05425">
    <property type="entry name" value="CopD"/>
    <property type="match status" value="1"/>
</dbReference>
<dbReference type="InterPro" id="IPR032694">
    <property type="entry name" value="CopC/D"/>
</dbReference>
<evidence type="ECO:0000259" key="8">
    <source>
        <dbReference type="Pfam" id="PF05425"/>
    </source>
</evidence>
<dbReference type="GO" id="GO:0006825">
    <property type="term" value="P:copper ion transport"/>
    <property type="evidence" value="ECO:0007669"/>
    <property type="project" value="InterPro"/>
</dbReference>
<evidence type="ECO:0000256" key="6">
    <source>
        <dbReference type="SAM" id="Phobius"/>
    </source>
</evidence>
<organism evidence="9">
    <name type="scientific">Micromonospora sp. HUAS YX12</name>
    <dbReference type="NCBI Taxonomy" id="3156396"/>
    <lineage>
        <taxon>Bacteria</taxon>
        <taxon>Bacillati</taxon>
        <taxon>Actinomycetota</taxon>
        <taxon>Actinomycetes</taxon>
        <taxon>Micromonosporales</taxon>
        <taxon>Micromonosporaceae</taxon>
        <taxon>Micromonospora</taxon>
    </lineage>
</organism>
<comment type="subcellular location">
    <subcellularLocation>
        <location evidence="1">Cell membrane</location>
        <topology evidence="1">Multi-pass membrane protein</topology>
    </subcellularLocation>
</comment>
<evidence type="ECO:0000256" key="4">
    <source>
        <dbReference type="ARBA" id="ARBA00022989"/>
    </source>
</evidence>
<evidence type="ECO:0000256" key="3">
    <source>
        <dbReference type="ARBA" id="ARBA00022692"/>
    </source>
</evidence>
<dbReference type="PANTHER" id="PTHR34820:SF4">
    <property type="entry name" value="INNER MEMBRANE PROTEIN YEBZ"/>
    <property type="match status" value="1"/>
</dbReference>
<feature type="transmembrane region" description="Helical" evidence="6">
    <location>
        <begin position="88"/>
        <end position="109"/>
    </location>
</feature>
<evidence type="ECO:0000256" key="2">
    <source>
        <dbReference type="ARBA" id="ARBA00022475"/>
    </source>
</evidence>
<dbReference type="EMBL" id="CP157974">
    <property type="protein sequence ID" value="XBT79891.1"/>
    <property type="molecule type" value="Genomic_DNA"/>
</dbReference>
<feature type="transmembrane region" description="Helical" evidence="6">
    <location>
        <begin position="55"/>
        <end position="76"/>
    </location>
</feature>
<feature type="chain" id="PRO_5043560255" evidence="7">
    <location>
        <begin position="23"/>
        <end position="183"/>
    </location>
</feature>